<dbReference type="EMBL" id="GBRH01268937">
    <property type="protein sequence ID" value="JAD28958.1"/>
    <property type="molecule type" value="Transcribed_RNA"/>
</dbReference>
<dbReference type="AlphaFoldDB" id="A0A0A8YU39"/>
<name>A0A0A8YU39_ARUDO</name>
<reference evidence="1" key="2">
    <citation type="journal article" date="2015" name="Data Brief">
        <title>Shoot transcriptome of the giant reed, Arundo donax.</title>
        <authorList>
            <person name="Barrero R.A."/>
            <person name="Guerrero F.D."/>
            <person name="Moolhuijzen P."/>
            <person name="Goolsby J.A."/>
            <person name="Tidwell J."/>
            <person name="Bellgard S.E."/>
            <person name="Bellgard M.I."/>
        </authorList>
    </citation>
    <scope>NUCLEOTIDE SEQUENCE</scope>
    <source>
        <tissue evidence="1">Shoot tissue taken approximately 20 cm above the soil surface</tissue>
    </source>
</reference>
<reference evidence="1" key="1">
    <citation type="submission" date="2014-09" db="EMBL/GenBank/DDBJ databases">
        <authorList>
            <person name="Magalhaes I.L.F."/>
            <person name="Oliveira U."/>
            <person name="Santos F.R."/>
            <person name="Vidigal T.H.D.A."/>
            <person name="Brescovit A.D."/>
            <person name="Santos A.J."/>
        </authorList>
    </citation>
    <scope>NUCLEOTIDE SEQUENCE</scope>
    <source>
        <tissue evidence="1">Shoot tissue taken approximately 20 cm above the soil surface</tissue>
    </source>
</reference>
<proteinExistence type="predicted"/>
<evidence type="ECO:0000313" key="1">
    <source>
        <dbReference type="EMBL" id="JAD28958.1"/>
    </source>
</evidence>
<organism evidence="1">
    <name type="scientific">Arundo donax</name>
    <name type="common">Giant reed</name>
    <name type="synonym">Donax arundinaceus</name>
    <dbReference type="NCBI Taxonomy" id="35708"/>
    <lineage>
        <taxon>Eukaryota</taxon>
        <taxon>Viridiplantae</taxon>
        <taxon>Streptophyta</taxon>
        <taxon>Embryophyta</taxon>
        <taxon>Tracheophyta</taxon>
        <taxon>Spermatophyta</taxon>
        <taxon>Magnoliopsida</taxon>
        <taxon>Liliopsida</taxon>
        <taxon>Poales</taxon>
        <taxon>Poaceae</taxon>
        <taxon>PACMAD clade</taxon>
        <taxon>Arundinoideae</taxon>
        <taxon>Arundineae</taxon>
        <taxon>Arundo</taxon>
    </lineage>
</organism>
<protein>
    <submittedName>
        <fullName evidence="1">Uncharacterized protein</fullName>
    </submittedName>
</protein>
<accession>A0A0A8YU39</accession>
<sequence length="58" mass="6130">MVLHGPASFLCHVGPGLIGPCLTGPGRAVHVALIICVMSMLNQPVCTCRKLYTSHKNS</sequence>